<reference evidence="2 3" key="1">
    <citation type="submission" date="2020-08" db="EMBL/GenBank/DDBJ databases">
        <title>A Genomic Blueprint of the Chicken Gut Microbiome.</title>
        <authorList>
            <person name="Gilroy R."/>
            <person name="Ravi A."/>
            <person name="Getino M."/>
            <person name="Pursley I."/>
            <person name="Horton D.L."/>
            <person name="Alikhan N.-F."/>
            <person name="Baker D."/>
            <person name="Gharbi K."/>
            <person name="Hall N."/>
            <person name="Watson M."/>
            <person name="Adriaenssens E.M."/>
            <person name="Foster-Nyarko E."/>
            <person name="Jarju S."/>
            <person name="Secka A."/>
            <person name="Antonio M."/>
            <person name="Oren A."/>
            <person name="Chaudhuri R."/>
            <person name="La Ragione R.M."/>
            <person name="Hildebrand F."/>
            <person name="Pallen M.J."/>
        </authorList>
    </citation>
    <scope>NUCLEOTIDE SEQUENCE [LARGE SCALE GENOMIC DNA]</scope>
    <source>
        <strain evidence="2 3">Sa2CUA2</strain>
    </source>
</reference>
<comment type="caution">
    <text evidence="2">The sequence shown here is derived from an EMBL/GenBank/DDBJ whole genome shotgun (WGS) entry which is preliminary data.</text>
</comment>
<feature type="transmembrane region" description="Helical" evidence="1">
    <location>
        <begin position="120"/>
        <end position="138"/>
    </location>
</feature>
<organism evidence="2 3">
    <name type="scientific">Serpens gallinarum</name>
    <dbReference type="NCBI Taxonomy" id="2763075"/>
    <lineage>
        <taxon>Bacteria</taxon>
        <taxon>Pseudomonadati</taxon>
        <taxon>Pseudomonadota</taxon>
        <taxon>Gammaproteobacteria</taxon>
        <taxon>Pseudomonadales</taxon>
        <taxon>Pseudomonadaceae</taxon>
        <taxon>Pseudomonas</taxon>
    </lineage>
</organism>
<keyword evidence="1" id="KW-1133">Transmembrane helix</keyword>
<keyword evidence="1" id="KW-0812">Transmembrane</keyword>
<evidence type="ECO:0000313" key="2">
    <source>
        <dbReference type="EMBL" id="MBD7976234.1"/>
    </source>
</evidence>
<keyword evidence="1" id="KW-0472">Membrane</keyword>
<proteinExistence type="predicted"/>
<sequence>MSRFDTSDSRPLRAAGITWLLAQTFWVGGLWLLHFVVFPALEKVGLAPLLIDEIANGLRPLLVGFAAFCAVMQAVVLVLAQGARGIWRDTRSQLLLAVVLLAAGHLASSAGWMGSAYWQVFSYLAMAVCGLLLVLQPVPGREQR</sequence>
<accession>A0ABR8TKV0</accession>
<dbReference type="Proteomes" id="UP000611945">
    <property type="component" value="Unassembled WGS sequence"/>
</dbReference>
<gene>
    <name evidence="2" type="ORF">H9642_03425</name>
</gene>
<keyword evidence="3" id="KW-1185">Reference proteome</keyword>
<feature type="transmembrane region" description="Helical" evidence="1">
    <location>
        <begin position="61"/>
        <end position="82"/>
    </location>
</feature>
<protein>
    <submittedName>
        <fullName evidence="2">DUF4149 domain-containing protein</fullName>
    </submittedName>
</protein>
<feature type="transmembrane region" description="Helical" evidence="1">
    <location>
        <begin position="20"/>
        <end position="41"/>
    </location>
</feature>
<dbReference type="EMBL" id="JACSQG010000001">
    <property type="protein sequence ID" value="MBD7976234.1"/>
    <property type="molecule type" value="Genomic_DNA"/>
</dbReference>
<feature type="transmembrane region" description="Helical" evidence="1">
    <location>
        <begin position="94"/>
        <end position="114"/>
    </location>
</feature>
<evidence type="ECO:0000313" key="3">
    <source>
        <dbReference type="Proteomes" id="UP000611945"/>
    </source>
</evidence>
<name>A0ABR8TKV0_9PSED</name>
<dbReference type="RefSeq" id="WP_251834994.1">
    <property type="nucleotide sequence ID" value="NZ_JACSQG010000001.1"/>
</dbReference>
<evidence type="ECO:0000256" key="1">
    <source>
        <dbReference type="SAM" id="Phobius"/>
    </source>
</evidence>